<dbReference type="InterPro" id="IPR008912">
    <property type="entry name" value="Uncharacterised_CoxE"/>
</dbReference>
<name>A0A2T2X0Z4_9FIRM</name>
<dbReference type="AlphaFoldDB" id="A0A2T2X0Z4"/>
<protein>
    <recommendedName>
        <fullName evidence="4">VWA containing CoxE family protein</fullName>
    </recommendedName>
</protein>
<evidence type="ECO:0000256" key="1">
    <source>
        <dbReference type="SAM" id="MobiDB-lite"/>
    </source>
</evidence>
<sequence length="367" mass="41747">MGELTLARYTGVMADQVSRFTRFLRGHGYCVTAGETEAALVLMQAVDLTNPRHLMMYWRSVYSKTEEQWIRFPDMFTRFFYPEGPRLIQRERLEDDESPATGGDPANVGRTRYESREHALFAYSPRAGSEVSLSPDSDLDYAAMKWWTRRILRQWAQGGADKRPAGSGKTVHWRKTIEQALRYGGEPGIWIRRQRDPDPARLAVLVDVSGSMRAYAPFYLGLVWQFLREGVRLECFLSSNRLLRVTPFLRQTHPGGRPVADPAVLGGGTRLGWAFSLLRQQYPAFFTSRTTFVVASDGYDTGELGLLAESFPDLASRVRQVIWLNPLMLNPGYEPRSQAMKVVLPYCSAHVGVYDPWSWIDYGKSLI</sequence>
<proteinExistence type="predicted"/>
<evidence type="ECO:0000313" key="2">
    <source>
        <dbReference type="EMBL" id="PSR28155.1"/>
    </source>
</evidence>
<dbReference type="PANTHER" id="PTHR39338">
    <property type="entry name" value="BLL5662 PROTEIN-RELATED"/>
    <property type="match status" value="1"/>
</dbReference>
<evidence type="ECO:0008006" key="4">
    <source>
        <dbReference type="Google" id="ProtNLM"/>
    </source>
</evidence>
<comment type="caution">
    <text evidence="2">The sequence shown here is derived from an EMBL/GenBank/DDBJ whole genome shotgun (WGS) entry which is preliminary data.</text>
</comment>
<dbReference type="Proteomes" id="UP000242699">
    <property type="component" value="Unassembled WGS sequence"/>
</dbReference>
<dbReference type="EMBL" id="PXYT01000021">
    <property type="protein sequence ID" value="PSR28155.1"/>
    <property type="molecule type" value="Genomic_DNA"/>
</dbReference>
<evidence type="ECO:0000313" key="3">
    <source>
        <dbReference type="Proteomes" id="UP000242699"/>
    </source>
</evidence>
<accession>A0A2T2X0Z4</accession>
<reference evidence="2 3" key="1">
    <citation type="journal article" date="2014" name="BMC Genomics">
        <title>Comparison of environmental and isolate Sulfobacillus genomes reveals diverse carbon, sulfur, nitrogen, and hydrogen metabolisms.</title>
        <authorList>
            <person name="Justice N.B."/>
            <person name="Norman A."/>
            <person name="Brown C.T."/>
            <person name="Singh A."/>
            <person name="Thomas B.C."/>
            <person name="Banfield J.F."/>
        </authorList>
    </citation>
    <scope>NUCLEOTIDE SEQUENCE [LARGE SCALE GENOMIC DNA]</scope>
    <source>
        <strain evidence="2">AMDSBA1</strain>
    </source>
</reference>
<gene>
    <name evidence="2" type="ORF">C7B43_10560</name>
</gene>
<dbReference type="SUPFAM" id="SSF53300">
    <property type="entry name" value="vWA-like"/>
    <property type="match status" value="1"/>
</dbReference>
<organism evidence="2 3">
    <name type="scientific">Sulfobacillus benefaciens</name>
    <dbReference type="NCBI Taxonomy" id="453960"/>
    <lineage>
        <taxon>Bacteria</taxon>
        <taxon>Bacillati</taxon>
        <taxon>Bacillota</taxon>
        <taxon>Clostridia</taxon>
        <taxon>Eubacteriales</taxon>
        <taxon>Clostridiales Family XVII. Incertae Sedis</taxon>
        <taxon>Sulfobacillus</taxon>
    </lineage>
</organism>
<dbReference type="PANTHER" id="PTHR39338:SF6">
    <property type="entry name" value="BLL5662 PROTEIN"/>
    <property type="match status" value="1"/>
</dbReference>
<dbReference type="Pfam" id="PF05762">
    <property type="entry name" value="VWA_CoxE"/>
    <property type="match status" value="1"/>
</dbReference>
<feature type="region of interest" description="Disordered" evidence="1">
    <location>
        <begin position="90"/>
        <end position="109"/>
    </location>
</feature>
<dbReference type="InterPro" id="IPR036465">
    <property type="entry name" value="vWFA_dom_sf"/>
</dbReference>